<organism evidence="2 3">
    <name type="scientific">Paenibacillus vini</name>
    <dbReference type="NCBI Taxonomy" id="1476024"/>
    <lineage>
        <taxon>Bacteria</taxon>
        <taxon>Bacillati</taxon>
        <taxon>Bacillota</taxon>
        <taxon>Bacilli</taxon>
        <taxon>Bacillales</taxon>
        <taxon>Paenibacillaceae</taxon>
        <taxon>Paenibacillus</taxon>
    </lineage>
</organism>
<feature type="domain" description="N-acetyltransferase" evidence="1">
    <location>
        <begin position="195"/>
        <end position="326"/>
    </location>
</feature>
<accession>A0ABQ4MDL5</accession>
<keyword evidence="3" id="KW-1185">Reference proteome</keyword>
<proteinExistence type="predicted"/>
<dbReference type="InterPro" id="IPR016181">
    <property type="entry name" value="Acyl_CoA_acyltransferase"/>
</dbReference>
<evidence type="ECO:0000313" key="2">
    <source>
        <dbReference type="EMBL" id="GIP53515.1"/>
    </source>
</evidence>
<dbReference type="SUPFAM" id="SSF55729">
    <property type="entry name" value="Acyl-CoA N-acyltransferases (Nat)"/>
    <property type="match status" value="1"/>
</dbReference>
<dbReference type="Gene3D" id="3.40.630.30">
    <property type="match status" value="1"/>
</dbReference>
<evidence type="ECO:0000259" key="1">
    <source>
        <dbReference type="PROSITE" id="PS51186"/>
    </source>
</evidence>
<dbReference type="Pfam" id="PF00583">
    <property type="entry name" value="Acetyltransf_1"/>
    <property type="match status" value="1"/>
</dbReference>
<sequence>MIKTWEHRYIPETLELWNREAVKDGYKEFSEETFSELILENKYFDPESVFLLFDEDERLMGFAIGCTGADLPLGAEAGYITCMVSEGKEAEGDSFEENFTLLLEALETRFRLLGKTQADVLFFNPMMLPWYIPDTPGHEHNNAPGVPVGCRMHEFLLRSGYAERAIECGMYLRLDDFAIPETIMSKARKAEAEGYRVGVYDPSIHRGMEGMLDSLGNLLWRKQIPEFAAEGAPLIIVENSGMLAGFAGPVIRQANGRAFFAGIGVHPHHEGHGLGTLLFFNMCEAFRMVSAEYISLFTGSENPAKSIYEKAGFRTVKSFAVMRREL</sequence>
<dbReference type="CDD" id="cd04301">
    <property type="entry name" value="NAT_SF"/>
    <property type="match status" value="1"/>
</dbReference>
<dbReference type="RefSeq" id="WP_213655052.1">
    <property type="nucleotide sequence ID" value="NZ_BOSL01000007.1"/>
</dbReference>
<reference evidence="2 3" key="1">
    <citation type="submission" date="2021-03" db="EMBL/GenBank/DDBJ databases">
        <title>Antimicrobial resistance genes in bacteria isolated from Japanese honey, and their potential for conferring macrolide and lincosamide resistance in the American foulbrood pathogen Paenibacillus larvae.</title>
        <authorList>
            <person name="Okamoto M."/>
            <person name="Kumagai M."/>
            <person name="Kanamori H."/>
            <person name="Takamatsu D."/>
        </authorList>
    </citation>
    <scope>NUCLEOTIDE SEQUENCE [LARGE SCALE GENOMIC DNA]</scope>
    <source>
        <strain evidence="2 3">J42TS3</strain>
    </source>
</reference>
<dbReference type="PROSITE" id="PS51186">
    <property type="entry name" value="GNAT"/>
    <property type="match status" value="1"/>
</dbReference>
<protein>
    <recommendedName>
        <fullName evidence="1">N-acetyltransferase domain-containing protein</fullName>
    </recommendedName>
</protein>
<evidence type="ECO:0000313" key="3">
    <source>
        <dbReference type="Proteomes" id="UP000679992"/>
    </source>
</evidence>
<dbReference type="InterPro" id="IPR000182">
    <property type="entry name" value="GNAT_dom"/>
</dbReference>
<gene>
    <name evidence="2" type="ORF">J42TS3_25500</name>
</gene>
<comment type="caution">
    <text evidence="2">The sequence shown here is derived from an EMBL/GenBank/DDBJ whole genome shotgun (WGS) entry which is preliminary data.</text>
</comment>
<dbReference type="Proteomes" id="UP000679992">
    <property type="component" value="Unassembled WGS sequence"/>
</dbReference>
<dbReference type="EMBL" id="BOSL01000007">
    <property type="protein sequence ID" value="GIP53515.1"/>
    <property type="molecule type" value="Genomic_DNA"/>
</dbReference>
<name>A0ABQ4MDL5_9BACL</name>